<evidence type="ECO:0000313" key="1">
    <source>
        <dbReference type="EMBL" id="HFM98038.1"/>
    </source>
</evidence>
<name>A0A7C3PFW3_9CYAN</name>
<sequence>MQDAQQSLVDALQAQVAGLSWMSESDYPFRVVVAARPESRATESAAASTNEIPPLKPVGLTVATDVPTVSIPNLEDLIKTGEPVDLDMFFQRATQVQDWFGEAEWAIAQRYQQLVRWLKENLTDLRVYRCGDIEVDIYIVGQAADGTRLGLQTRAIET</sequence>
<gene>
    <name evidence="1" type="ORF">ENR64_09845</name>
</gene>
<dbReference type="InterPro" id="IPR036587">
    <property type="entry name" value="NucleaseA_inhib-like_sf"/>
</dbReference>
<comment type="caution">
    <text evidence="1">The sequence shown here is derived from an EMBL/GenBank/DDBJ whole genome shotgun (WGS) entry which is preliminary data.</text>
</comment>
<accession>A0A7C3PFW3</accession>
<dbReference type="Pfam" id="PF07924">
    <property type="entry name" value="NuiA"/>
    <property type="match status" value="2"/>
</dbReference>
<evidence type="ECO:0008006" key="2">
    <source>
        <dbReference type="Google" id="ProtNLM"/>
    </source>
</evidence>
<dbReference type="InterPro" id="IPR012489">
    <property type="entry name" value="NucleaseA_inhib-like"/>
</dbReference>
<dbReference type="SUPFAM" id="SSF82602">
    <property type="entry name" value="Nuclease A inhibitor (NuiA)"/>
    <property type="match status" value="1"/>
</dbReference>
<dbReference type="Gene3D" id="3.40.1460.10">
    <property type="entry name" value="Nuclease A inhibitor-like"/>
    <property type="match status" value="1"/>
</dbReference>
<dbReference type="AlphaFoldDB" id="A0A7C3PFW3"/>
<organism evidence="1">
    <name type="scientific">Oscillatoriales cyanobacterium SpSt-418</name>
    <dbReference type="NCBI Taxonomy" id="2282169"/>
    <lineage>
        <taxon>Bacteria</taxon>
        <taxon>Bacillati</taxon>
        <taxon>Cyanobacteriota</taxon>
        <taxon>Cyanophyceae</taxon>
        <taxon>Oscillatoriophycideae</taxon>
        <taxon>Oscillatoriales</taxon>
    </lineage>
</organism>
<reference evidence="1" key="1">
    <citation type="journal article" date="2020" name="mSystems">
        <title>Genome- and Community-Level Interaction Insights into Carbon Utilization and Element Cycling Functions of Hydrothermarchaeota in Hydrothermal Sediment.</title>
        <authorList>
            <person name="Zhou Z."/>
            <person name="Liu Y."/>
            <person name="Xu W."/>
            <person name="Pan J."/>
            <person name="Luo Z.H."/>
            <person name="Li M."/>
        </authorList>
    </citation>
    <scope>NUCLEOTIDE SEQUENCE [LARGE SCALE GENOMIC DNA]</scope>
    <source>
        <strain evidence="1">SpSt-418</strain>
    </source>
</reference>
<proteinExistence type="predicted"/>
<protein>
    <recommendedName>
        <fullName evidence="2">Nuclease</fullName>
    </recommendedName>
</protein>
<dbReference type="EMBL" id="DSRU01000139">
    <property type="protein sequence ID" value="HFM98038.1"/>
    <property type="molecule type" value="Genomic_DNA"/>
</dbReference>